<evidence type="ECO:0000313" key="2">
    <source>
        <dbReference type="EMBL" id="ROR39671.1"/>
    </source>
</evidence>
<proteinExistence type="predicted"/>
<keyword evidence="3" id="KW-1185">Reference proteome</keyword>
<dbReference type="InterPro" id="IPR011090">
    <property type="entry name" value="Integr_conj_element_PFL4709"/>
</dbReference>
<name>A0AAX1WTB3_9BURK</name>
<dbReference type="Proteomes" id="UP000271868">
    <property type="component" value="Unassembled WGS sequence"/>
</dbReference>
<dbReference type="RefSeq" id="WP_123676680.1">
    <property type="nucleotide sequence ID" value="NZ_RJVL01000008.1"/>
</dbReference>
<feature type="signal peptide" evidence="1">
    <location>
        <begin position="1"/>
        <end position="22"/>
    </location>
</feature>
<dbReference type="Pfam" id="PF07511">
    <property type="entry name" value="DUF1525"/>
    <property type="match status" value="1"/>
</dbReference>
<sequence length="149" mass="16144">MTRHHRLACTLAALLLAGAAHAQGGAAAVMTVEVFANSAMLVTPEPSPALPYQLKVYRLDAMRNIEAAINQNLPQTEAEAQQWIAANEARIRRQVQPQVESAAQGLTLAANYRLSRIPAIVINRKTVVYGITDVQQALELARRQPGGKP</sequence>
<evidence type="ECO:0000256" key="1">
    <source>
        <dbReference type="SAM" id="SignalP"/>
    </source>
</evidence>
<feature type="chain" id="PRO_5043522342" evidence="1">
    <location>
        <begin position="23"/>
        <end position="149"/>
    </location>
</feature>
<evidence type="ECO:0000313" key="3">
    <source>
        <dbReference type="Proteomes" id="UP000271868"/>
    </source>
</evidence>
<gene>
    <name evidence="2" type="ORF">EDC60_3166</name>
</gene>
<dbReference type="AlphaFoldDB" id="A0AAX1WTB3"/>
<reference evidence="2 3" key="1">
    <citation type="submission" date="2018-11" db="EMBL/GenBank/DDBJ databases">
        <title>Genomic Encyclopedia of Type Strains, Phase IV (KMG-IV): sequencing the most valuable type-strain genomes for metagenomic binning, comparative biology and taxonomic classification.</title>
        <authorList>
            <person name="Goeker M."/>
        </authorList>
    </citation>
    <scope>NUCLEOTIDE SEQUENCE [LARGE SCALE GENOMIC DNA]</scope>
    <source>
        <strain evidence="2 3">DSM 15985</strain>
    </source>
</reference>
<comment type="caution">
    <text evidence="2">The sequence shown here is derived from an EMBL/GenBank/DDBJ whole genome shotgun (WGS) entry which is preliminary data.</text>
</comment>
<accession>A0AAX1WTB3</accession>
<organism evidence="2 3">
    <name type="scientific">Diaphorobacter nitroreducens</name>
    <dbReference type="NCBI Taxonomy" id="164759"/>
    <lineage>
        <taxon>Bacteria</taxon>
        <taxon>Pseudomonadati</taxon>
        <taxon>Pseudomonadota</taxon>
        <taxon>Betaproteobacteria</taxon>
        <taxon>Burkholderiales</taxon>
        <taxon>Comamonadaceae</taxon>
        <taxon>Diaphorobacter</taxon>
    </lineage>
</organism>
<keyword evidence="1" id="KW-0732">Signal</keyword>
<protein>
    <submittedName>
        <fullName evidence="2">Integrating conjugative element protein (TIGR03757 family)</fullName>
    </submittedName>
</protein>
<dbReference type="EMBL" id="RJVL01000008">
    <property type="protein sequence ID" value="ROR39671.1"/>
    <property type="molecule type" value="Genomic_DNA"/>
</dbReference>
<dbReference type="NCBIfam" id="TIGR03757">
    <property type="entry name" value="conj_TIGR03757"/>
    <property type="match status" value="1"/>
</dbReference>